<dbReference type="Pfam" id="PF00383">
    <property type="entry name" value="dCMP_cyt_deam_1"/>
    <property type="match status" value="1"/>
</dbReference>
<dbReference type="NCBIfam" id="NF008113">
    <property type="entry name" value="PRK10860.1"/>
    <property type="match status" value="1"/>
</dbReference>
<dbReference type="PROSITE" id="PS51747">
    <property type="entry name" value="CYT_DCMP_DEAMINASES_2"/>
    <property type="match status" value="1"/>
</dbReference>
<evidence type="ECO:0000256" key="7">
    <source>
        <dbReference type="ARBA" id="ARBA00048045"/>
    </source>
</evidence>
<comment type="subunit">
    <text evidence="2 8">Homodimer.</text>
</comment>
<dbReference type="InterPro" id="IPR028883">
    <property type="entry name" value="tRNA_aden_deaminase"/>
</dbReference>
<dbReference type="PaxDb" id="469381-Dpep_2420"/>
<dbReference type="Proteomes" id="UP000006427">
    <property type="component" value="Unassembled WGS sequence"/>
</dbReference>
<keyword evidence="11" id="KW-1185">Reference proteome</keyword>
<evidence type="ECO:0000313" key="10">
    <source>
        <dbReference type="EMBL" id="EFC92442.1"/>
    </source>
</evidence>
<dbReference type="InterPro" id="IPR016192">
    <property type="entry name" value="APOBEC/CMP_deaminase_Zn-bd"/>
</dbReference>
<evidence type="ECO:0000256" key="8">
    <source>
        <dbReference type="HAMAP-Rule" id="MF_00972"/>
    </source>
</evidence>
<feature type="binding site" evidence="8">
    <location>
        <position position="82"/>
    </location>
    <ligand>
        <name>Zn(2+)</name>
        <dbReference type="ChEBI" id="CHEBI:29105"/>
        <note>catalytic</note>
    </ligand>
</feature>
<evidence type="ECO:0000256" key="1">
    <source>
        <dbReference type="ARBA" id="ARBA00010669"/>
    </source>
</evidence>
<dbReference type="PANTHER" id="PTHR11079">
    <property type="entry name" value="CYTOSINE DEAMINASE FAMILY MEMBER"/>
    <property type="match status" value="1"/>
</dbReference>
<dbReference type="GO" id="GO:0002100">
    <property type="term" value="P:tRNA wobble adenosine to inosine editing"/>
    <property type="evidence" value="ECO:0007669"/>
    <property type="project" value="UniProtKB-UniRule"/>
</dbReference>
<dbReference type="Gene3D" id="3.40.140.10">
    <property type="entry name" value="Cytidine Deaminase, domain 2"/>
    <property type="match status" value="1"/>
</dbReference>
<dbReference type="OrthoDB" id="9802676at2"/>
<evidence type="ECO:0000313" key="11">
    <source>
        <dbReference type="Proteomes" id="UP000006427"/>
    </source>
</evidence>
<dbReference type="PANTHER" id="PTHR11079:SF202">
    <property type="entry name" value="TRNA-SPECIFIC ADENOSINE DEAMINASE"/>
    <property type="match status" value="1"/>
</dbReference>
<comment type="function">
    <text evidence="8">Catalyzes the deamination of adenosine to inosine at the wobble position 34 of tRNA(Arg2).</text>
</comment>
<dbReference type="GO" id="GO:0008270">
    <property type="term" value="F:zinc ion binding"/>
    <property type="evidence" value="ECO:0007669"/>
    <property type="project" value="UniProtKB-UniRule"/>
</dbReference>
<comment type="similarity">
    <text evidence="1">Belongs to the cytidine and deoxycytidylate deaminase family. ADAT2 subfamily.</text>
</comment>
<reference evidence="10 11" key="1">
    <citation type="journal article" date="2010" name="Stand. Genomic Sci.">
        <title>Permanent draft genome sequence of Dethiosulfovibrio peptidovorans type strain (SEBR 4207).</title>
        <authorList>
            <person name="Labutti K."/>
            <person name="Mayilraj S."/>
            <person name="Clum A."/>
            <person name="Lucas S."/>
            <person name="Glavina Del Rio T."/>
            <person name="Nolan M."/>
            <person name="Tice H."/>
            <person name="Cheng J.F."/>
            <person name="Pitluck S."/>
            <person name="Liolios K."/>
            <person name="Ivanova N."/>
            <person name="Mavromatis K."/>
            <person name="Mikhailova N."/>
            <person name="Pati A."/>
            <person name="Goodwin L."/>
            <person name="Chen A."/>
            <person name="Palaniappan K."/>
            <person name="Land M."/>
            <person name="Hauser L."/>
            <person name="Chang Y.J."/>
            <person name="Jeffries C.D."/>
            <person name="Rohde M."/>
            <person name="Spring S."/>
            <person name="Goker M."/>
            <person name="Woyke T."/>
            <person name="Bristow J."/>
            <person name="Eisen J.A."/>
            <person name="Markowitz V."/>
            <person name="Hugenholtz P."/>
            <person name="Kyrpides N.C."/>
            <person name="Klenk H.P."/>
            <person name="Lapidus A."/>
        </authorList>
    </citation>
    <scope>NUCLEOTIDE SEQUENCE [LARGE SCALE GENOMIC DNA]</scope>
    <source>
        <strain evidence="10 11">DSM 11002</strain>
    </source>
</reference>
<dbReference type="STRING" id="469381.Dpep_2420"/>
<organism evidence="10 11">
    <name type="scientific">Dethiosulfovibrio peptidovorans DSM 11002</name>
    <dbReference type="NCBI Taxonomy" id="469381"/>
    <lineage>
        <taxon>Bacteria</taxon>
        <taxon>Thermotogati</taxon>
        <taxon>Synergistota</taxon>
        <taxon>Synergistia</taxon>
        <taxon>Synergistales</taxon>
        <taxon>Dethiosulfovibrionaceae</taxon>
        <taxon>Dethiosulfovibrio</taxon>
    </lineage>
</organism>
<dbReference type="HAMAP" id="MF_00972">
    <property type="entry name" value="tRNA_aden_deaminase"/>
    <property type="match status" value="1"/>
</dbReference>
<proteinExistence type="inferred from homology"/>
<dbReference type="AlphaFoldDB" id="D2Z4U8"/>
<evidence type="ECO:0000256" key="6">
    <source>
        <dbReference type="ARBA" id="ARBA00022833"/>
    </source>
</evidence>
<accession>D2Z4U8</accession>
<keyword evidence="6 8" id="KW-0862">Zinc</keyword>
<evidence type="ECO:0000259" key="9">
    <source>
        <dbReference type="PROSITE" id="PS51747"/>
    </source>
</evidence>
<evidence type="ECO:0000256" key="3">
    <source>
        <dbReference type="ARBA" id="ARBA00022694"/>
    </source>
</evidence>
<keyword evidence="5 8" id="KW-0378">Hydrolase</keyword>
<evidence type="ECO:0000256" key="5">
    <source>
        <dbReference type="ARBA" id="ARBA00022801"/>
    </source>
</evidence>
<dbReference type="InterPro" id="IPR002125">
    <property type="entry name" value="CMP_dCMP_dom"/>
</dbReference>
<sequence>MKNKNFMDLAIEEAKKAASEGDIPVGAVVVYKNDVIGRGRNLRRIDHDPTAHAEIVAIRQAAKARGSWNLSGCEIYVTLEPCPMCAGAIVQSRIAKVVYGCTDPKAGASGTLYDITRDTRLNHRCEVIKGIEEDRCRNMLRDFFSECRKKRRKERNPSPGAP</sequence>
<feature type="domain" description="CMP/dCMP-type deaminase" evidence="9">
    <location>
        <begin position="1"/>
        <end position="128"/>
    </location>
</feature>
<comment type="caution">
    <text evidence="10">The sequence shown here is derived from an EMBL/GenBank/DDBJ whole genome shotgun (WGS) entry which is preliminary data.</text>
</comment>
<dbReference type="EC" id="3.5.4.33" evidence="8"/>
<feature type="binding site" evidence="8">
    <location>
        <position position="85"/>
    </location>
    <ligand>
        <name>Zn(2+)</name>
        <dbReference type="ChEBI" id="CHEBI:29105"/>
        <note>catalytic</note>
    </ligand>
</feature>
<comment type="cofactor">
    <cofactor evidence="8">
        <name>Zn(2+)</name>
        <dbReference type="ChEBI" id="CHEBI:29105"/>
    </cofactor>
    <text evidence="8">Binds 1 zinc ion per subunit.</text>
</comment>
<dbReference type="CDD" id="cd01285">
    <property type="entry name" value="nucleoside_deaminase"/>
    <property type="match status" value="1"/>
</dbReference>
<keyword evidence="3 8" id="KW-0819">tRNA processing</keyword>
<protein>
    <recommendedName>
        <fullName evidence="8">tRNA-specific adenosine deaminase</fullName>
        <ecNumber evidence="8">3.5.4.33</ecNumber>
    </recommendedName>
</protein>
<evidence type="ECO:0000256" key="4">
    <source>
        <dbReference type="ARBA" id="ARBA00022723"/>
    </source>
</evidence>
<dbReference type="GO" id="GO:0052717">
    <property type="term" value="F:tRNA-specific adenosine-34 deaminase activity"/>
    <property type="evidence" value="ECO:0007669"/>
    <property type="project" value="UniProtKB-UniRule"/>
</dbReference>
<feature type="binding site" evidence="8">
    <location>
        <position position="52"/>
    </location>
    <ligand>
        <name>Zn(2+)</name>
        <dbReference type="ChEBI" id="CHEBI:29105"/>
        <note>catalytic</note>
    </ligand>
</feature>
<dbReference type="RefSeq" id="WP_005662516.1">
    <property type="nucleotide sequence ID" value="NZ_ABTR02000001.1"/>
</dbReference>
<keyword evidence="4 8" id="KW-0479">Metal-binding</keyword>
<dbReference type="eggNOG" id="COG0590">
    <property type="taxonomic scope" value="Bacteria"/>
</dbReference>
<dbReference type="FunFam" id="3.40.140.10:FF:000005">
    <property type="entry name" value="tRNA-specific adenosine deaminase"/>
    <property type="match status" value="1"/>
</dbReference>
<comment type="catalytic activity">
    <reaction evidence="7 8">
        <text>adenosine(34) in tRNA + H2O + H(+) = inosine(34) in tRNA + NH4(+)</text>
        <dbReference type="Rhea" id="RHEA:43168"/>
        <dbReference type="Rhea" id="RHEA-COMP:10373"/>
        <dbReference type="Rhea" id="RHEA-COMP:10374"/>
        <dbReference type="ChEBI" id="CHEBI:15377"/>
        <dbReference type="ChEBI" id="CHEBI:15378"/>
        <dbReference type="ChEBI" id="CHEBI:28938"/>
        <dbReference type="ChEBI" id="CHEBI:74411"/>
        <dbReference type="ChEBI" id="CHEBI:82852"/>
        <dbReference type="EC" id="3.5.4.33"/>
    </reaction>
</comment>
<dbReference type="SUPFAM" id="SSF53927">
    <property type="entry name" value="Cytidine deaminase-like"/>
    <property type="match status" value="1"/>
</dbReference>
<dbReference type="PROSITE" id="PS00903">
    <property type="entry name" value="CYT_DCMP_DEAMINASES_1"/>
    <property type="match status" value="1"/>
</dbReference>
<dbReference type="InterPro" id="IPR016193">
    <property type="entry name" value="Cytidine_deaminase-like"/>
</dbReference>
<evidence type="ECO:0000256" key="2">
    <source>
        <dbReference type="ARBA" id="ARBA00011738"/>
    </source>
</evidence>
<name>D2Z4U8_9BACT</name>
<feature type="active site" description="Proton donor" evidence="8">
    <location>
        <position position="54"/>
    </location>
</feature>
<dbReference type="EMBL" id="ABTR02000001">
    <property type="protein sequence ID" value="EFC92442.1"/>
    <property type="molecule type" value="Genomic_DNA"/>
</dbReference>
<gene>
    <name evidence="8" type="primary">tadA</name>
    <name evidence="10" type="ORF">Dpep_2420</name>
</gene>